<keyword evidence="5 6" id="KW-0472">Membrane</keyword>
<protein>
    <submittedName>
        <fullName evidence="7">Leptin receptor gene-related protein</fullName>
    </submittedName>
</protein>
<sequence length="135" mass="14835">MPGQRPILAMSFVASLGITFQLLACTVPKGEGNLWPMLVYIFYILLPIPILVSTHIIKETMVGMNEKDAAKAKHYAIFFTAGILVSSFAMPILLARSPEANPIIKPIQCVLVEIGNVLCYATMGLFCIYFKPLSN</sequence>
<dbReference type="GO" id="GO:0016020">
    <property type="term" value="C:membrane"/>
    <property type="evidence" value="ECO:0007669"/>
    <property type="project" value="UniProtKB-SubCell"/>
</dbReference>
<dbReference type="AlphaFoldDB" id="A0A6G1SHC4"/>
<feature type="transmembrane region" description="Helical" evidence="6">
    <location>
        <begin position="114"/>
        <end position="130"/>
    </location>
</feature>
<dbReference type="InterPro" id="IPR007262">
    <property type="entry name" value="Vps55/LEPROT"/>
</dbReference>
<gene>
    <name evidence="7" type="primary">Leprot</name>
    <name evidence="7" type="ORF">g.20746</name>
</gene>
<name>A0A6G1SHC4_9ACAR</name>
<dbReference type="GO" id="GO:0005768">
    <property type="term" value="C:endosome"/>
    <property type="evidence" value="ECO:0007669"/>
    <property type="project" value="TreeGrafter"/>
</dbReference>
<evidence type="ECO:0000256" key="4">
    <source>
        <dbReference type="ARBA" id="ARBA00022989"/>
    </source>
</evidence>
<proteinExistence type="inferred from homology"/>
<comment type="similarity">
    <text evidence="2">Belongs to the OB-RGRP/VPS55 family.</text>
</comment>
<feature type="transmembrane region" description="Helical" evidence="6">
    <location>
        <begin position="34"/>
        <end position="54"/>
    </location>
</feature>
<keyword evidence="4 6" id="KW-1133">Transmembrane helix</keyword>
<evidence type="ECO:0000256" key="3">
    <source>
        <dbReference type="ARBA" id="ARBA00022692"/>
    </source>
</evidence>
<dbReference type="Pfam" id="PF04133">
    <property type="entry name" value="Vps55"/>
    <property type="match status" value="1"/>
</dbReference>
<dbReference type="GO" id="GO:0032511">
    <property type="term" value="P:late endosome to vacuole transport via multivesicular body sorting pathway"/>
    <property type="evidence" value="ECO:0007669"/>
    <property type="project" value="TreeGrafter"/>
</dbReference>
<keyword evidence="7" id="KW-0675">Receptor</keyword>
<evidence type="ECO:0000256" key="1">
    <source>
        <dbReference type="ARBA" id="ARBA00004141"/>
    </source>
</evidence>
<comment type="subcellular location">
    <subcellularLocation>
        <location evidence="1">Membrane</location>
        <topology evidence="1">Multi-pass membrane protein</topology>
    </subcellularLocation>
</comment>
<dbReference type="EMBL" id="GGYP01004850">
    <property type="protein sequence ID" value="MDE49621.1"/>
    <property type="molecule type" value="Transcribed_RNA"/>
</dbReference>
<evidence type="ECO:0000313" key="7">
    <source>
        <dbReference type="EMBL" id="MDE49621.1"/>
    </source>
</evidence>
<evidence type="ECO:0000256" key="5">
    <source>
        <dbReference type="ARBA" id="ARBA00023136"/>
    </source>
</evidence>
<dbReference type="PANTHER" id="PTHR12050">
    <property type="entry name" value="LEPTIN RECEPTOR-RELATED"/>
    <property type="match status" value="1"/>
</dbReference>
<feature type="transmembrane region" description="Helical" evidence="6">
    <location>
        <begin position="75"/>
        <end position="94"/>
    </location>
</feature>
<evidence type="ECO:0000256" key="2">
    <source>
        <dbReference type="ARBA" id="ARBA00005645"/>
    </source>
</evidence>
<keyword evidence="3 6" id="KW-0812">Transmembrane</keyword>
<accession>A0A6G1SHC4</accession>
<reference evidence="7" key="1">
    <citation type="submission" date="2018-10" db="EMBL/GenBank/DDBJ databases">
        <title>Transcriptome assembly of Aceria tosichella (Wheat curl mite) Type 2.</title>
        <authorList>
            <person name="Scully E.D."/>
            <person name="Geib S.M."/>
            <person name="Palmer N.A."/>
            <person name="Gupta A.K."/>
            <person name="Sarath G."/>
            <person name="Tatineni S."/>
        </authorList>
    </citation>
    <scope>NUCLEOTIDE SEQUENCE</scope>
    <source>
        <strain evidence="7">LincolnNE</strain>
    </source>
</reference>
<evidence type="ECO:0000256" key="6">
    <source>
        <dbReference type="SAM" id="Phobius"/>
    </source>
</evidence>
<organism evidence="7">
    <name type="scientific">Aceria tosichella</name>
    <name type="common">wheat curl mite</name>
    <dbReference type="NCBI Taxonomy" id="561515"/>
    <lineage>
        <taxon>Eukaryota</taxon>
        <taxon>Metazoa</taxon>
        <taxon>Ecdysozoa</taxon>
        <taxon>Arthropoda</taxon>
        <taxon>Chelicerata</taxon>
        <taxon>Arachnida</taxon>
        <taxon>Acari</taxon>
        <taxon>Acariformes</taxon>
        <taxon>Trombidiformes</taxon>
        <taxon>Prostigmata</taxon>
        <taxon>Eupodina</taxon>
        <taxon>Eriophyoidea</taxon>
        <taxon>Eriophyidae</taxon>
        <taxon>Eriophyinae</taxon>
        <taxon>Aceriini</taxon>
        <taxon>Aceria</taxon>
    </lineage>
</organism>
<dbReference type="PANTHER" id="PTHR12050:SF0">
    <property type="entry name" value="RH04491P"/>
    <property type="match status" value="1"/>
</dbReference>